<feature type="domain" description="RdRp catalytic" evidence="9">
    <location>
        <begin position="236"/>
        <end position="349"/>
    </location>
</feature>
<dbReference type="GO" id="GO:0039694">
    <property type="term" value="P:viral RNA genome replication"/>
    <property type="evidence" value="ECO:0007669"/>
    <property type="project" value="InterPro"/>
</dbReference>
<reference evidence="10" key="1">
    <citation type="submission" date="1997-11" db="EMBL/GenBank/DDBJ databases">
        <title>Nucleotide sequence of CR strain of ORSV and Sequence comparison of other ORSV strains.</title>
        <authorList>
            <person name="Ryu K.H."/>
            <person name="Park W.M."/>
        </authorList>
    </citation>
    <scope>NUCLEOTIDE SEQUENCE</scope>
    <source>
        <strain evidence="10">CR</strain>
    </source>
</reference>
<evidence type="ECO:0000256" key="7">
    <source>
        <dbReference type="ARBA" id="ARBA00022806"/>
    </source>
</evidence>
<keyword evidence="4" id="KW-0808">Transferase</keyword>
<keyword evidence="5" id="KW-0548">Nucleotidyltransferase</keyword>
<dbReference type="GO" id="GO:0006351">
    <property type="term" value="P:DNA-templated transcription"/>
    <property type="evidence" value="ECO:0007669"/>
    <property type="project" value="InterPro"/>
</dbReference>
<dbReference type="GO" id="GO:0000166">
    <property type="term" value="F:nucleotide binding"/>
    <property type="evidence" value="ECO:0007669"/>
    <property type="project" value="UniProtKB-KW"/>
</dbReference>
<evidence type="ECO:0000256" key="2">
    <source>
        <dbReference type="ARBA" id="ARBA00022484"/>
    </source>
</evidence>
<keyword evidence="6" id="KW-0547">Nucleotide-binding</keyword>
<dbReference type="GO" id="GO:0003723">
    <property type="term" value="F:RNA binding"/>
    <property type="evidence" value="ECO:0007669"/>
    <property type="project" value="InterPro"/>
</dbReference>
<keyword evidence="2" id="KW-0696">RNA-directed RNA polymerase</keyword>
<evidence type="ECO:0000313" key="10">
    <source>
        <dbReference type="EMBL" id="AAB88692.1"/>
    </source>
</evidence>
<proteinExistence type="predicted"/>
<evidence type="ECO:0000256" key="8">
    <source>
        <dbReference type="ARBA" id="ARBA00022953"/>
    </source>
</evidence>
<evidence type="ECO:0000256" key="4">
    <source>
        <dbReference type="ARBA" id="ARBA00022679"/>
    </source>
</evidence>
<dbReference type="EMBL" id="AF033848">
    <property type="protein sequence ID" value="AAB88692.1"/>
    <property type="molecule type" value="Genomic_RNA"/>
</dbReference>
<evidence type="ECO:0000256" key="5">
    <source>
        <dbReference type="ARBA" id="ARBA00022695"/>
    </source>
</evidence>
<keyword evidence="8" id="KW-0693">Viral RNA replication</keyword>
<dbReference type="Pfam" id="PF00978">
    <property type="entry name" value="RdRP_2"/>
    <property type="match status" value="1"/>
</dbReference>
<sequence length="474" mass="54079">MQFYYDTLLPGNSTILNEYDAVTMNLRENNLNVKDCTIDFSKSVSVPRQQQEFFTPVIRTAAERPRSAGLLENLVAMIKRNFNSPDLTGILDIEDTAELVVNKFWDAYIIDELSGGNVTPMTSDAFHRWMAKQEKSTIGQLADFDFVDLPAIDQYKHMIKAQPKQKLDLSPQDEYAALQTNVYHSKQINAIFGPLFSELTRQLLERIDSSKFLFYTRKTPEQIEEFFSDLDSTVPMEVLELDISKYDKSQNEFHCAVEYLIWEKLGLNGFLEEVWKQGHRKTSLKDYTAGIKTCLWYQRKSGDVTTFIGNTVIIAACLASMIPMDKVIKAAFCGDDSILYIPKGLDLPDIQSGANLMWNFEAKLYRKRYGYFCGRYIIHHDRGAIVYYDPLKLISKLGCKHIKSLDHLEEFRISLCDVSSSLNNCALFGQLNDAIAEVHKTAVNGSFAFCSIVKYLSDKNLFRTLFYNGSSTKG</sequence>
<dbReference type="GO" id="GO:0004386">
    <property type="term" value="F:helicase activity"/>
    <property type="evidence" value="ECO:0007669"/>
    <property type="project" value="UniProtKB-KW"/>
</dbReference>
<dbReference type="GO" id="GO:0003968">
    <property type="term" value="F:RNA-directed RNA polymerase activity"/>
    <property type="evidence" value="ECO:0007669"/>
    <property type="project" value="UniProtKB-KW"/>
</dbReference>
<keyword evidence="7" id="KW-0378">Hydrolase</keyword>
<dbReference type="InterPro" id="IPR047310">
    <property type="entry name" value="Virgaviridae_RdRp"/>
</dbReference>
<keyword evidence="7" id="KW-0067">ATP-binding</keyword>
<name>O55397_9VIRU</name>
<dbReference type="CDD" id="cd23251">
    <property type="entry name" value="Virgaviridae_RdRp"/>
    <property type="match status" value="1"/>
</dbReference>
<protein>
    <recommendedName>
        <fullName evidence="1">Replicase large subunit</fullName>
    </recommendedName>
</protein>
<evidence type="ECO:0000256" key="6">
    <source>
        <dbReference type="ARBA" id="ARBA00022741"/>
    </source>
</evidence>
<keyword evidence="3" id="KW-0945">Host-virus interaction</keyword>
<accession>O55397</accession>
<dbReference type="InterPro" id="IPR043502">
    <property type="entry name" value="DNA/RNA_pol_sf"/>
</dbReference>
<evidence type="ECO:0000256" key="1">
    <source>
        <dbReference type="ARBA" id="ARBA00013540"/>
    </source>
</evidence>
<evidence type="ECO:0000259" key="9">
    <source>
        <dbReference type="PROSITE" id="PS50507"/>
    </source>
</evidence>
<dbReference type="InterPro" id="IPR001788">
    <property type="entry name" value="RNA-dep_RNA_pol_alsuvir"/>
</dbReference>
<dbReference type="SUPFAM" id="SSF56672">
    <property type="entry name" value="DNA/RNA polymerases"/>
    <property type="match status" value="1"/>
</dbReference>
<evidence type="ECO:0000256" key="3">
    <source>
        <dbReference type="ARBA" id="ARBA00022581"/>
    </source>
</evidence>
<organism evidence="10">
    <name type="scientific">Odontoglossum ringspot virus</name>
    <dbReference type="NCBI Taxonomy" id="12238"/>
    <lineage>
        <taxon>Viruses</taxon>
        <taxon>Riboviria</taxon>
        <taxon>Orthornavirae</taxon>
        <taxon>Kitrinoviricota</taxon>
        <taxon>Alsuviricetes</taxon>
        <taxon>Martellivirales</taxon>
        <taxon>Virgaviridae</taxon>
        <taxon>Tobamovirus</taxon>
        <taxon>Tobamovirus odontoglossi</taxon>
    </lineage>
</organism>
<dbReference type="PROSITE" id="PS50507">
    <property type="entry name" value="RDRP_SSRNA_POS"/>
    <property type="match status" value="1"/>
</dbReference>
<dbReference type="InterPro" id="IPR007094">
    <property type="entry name" value="RNA-dir_pol_PSvirus"/>
</dbReference>
<keyword evidence="7" id="KW-0347">Helicase</keyword>